<dbReference type="Proteomes" id="UP000778970">
    <property type="component" value="Unassembled WGS sequence"/>
</dbReference>
<dbReference type="InterPro" id="IPR036162">
    <property type="entry name" value="Resolvase-like_N_sf"/>
</dbReference>
<feature type="compositionally biased region" description="Polar residues" evidence="2">
    <location>
        <begin position="7"/>
        <end position="18"/>
    </location>
</feature>
<protein>
    <recommendedName>
        <fullName evidence="3">Resolvase/invertase-type recombinase catalytic domain-containing protein</fullName>
    </recommendedName>
</protein>
<evidence type="ECO:0000259" key="3">
    <source>
        <dbReference type="PROSITE" id="PS51736"/>
    </source>
</evidence>
<dbReference type="PROSITE" id="PS51736">
    <property type="entry name" value="RECOMBINASES_3"/>
    <property type="match status" value="1"/>
</dbReference>
<dbReference type="RefSeq" id="WP_027289843.1">
    <property type="nucleotide sequence ID" value="NZ_NRRE01000004.1"/>
</dbReference>
<dbReference type="AlphaFoldDB" id="A0A934QDY1"/>
<dbReference type="Pfam" id="PF00239">
    <property type="entry name" value="Resolvase"/>
    <property type="match status" value="1"/>
</dbReference>
<sequence length="195" mass="22157">MKVGYARTSTIDQKGSLESQKERLKSEAGCEKVFAEQISGAAEDRPQLNAALDYIRDGDELIVTKLDRAARSTGHLHRIIEYVHQKGATLRVLDMGLDTSTSHGRLVVGILGEIAQFERDLLRERQQEGIERTKREEPHKYPGRKATARQKAPDVIRLHEARWKNTDIARHLGISRNSVQRILVDYRVGRQPQDV</sequence>
<dbReference type="InterPro" id="IPR050639">
    <property type="entry name" value="SSR_resolvase"/>
</dbReference>
<comment type="caution">
    <text evidence="4">The sequence shown here is derived from an EMBL/GenBank/DDBJ whole genome shotgun (WGS) entry which is preliminary data.</text>
</comment>
<evidence type="ECO:0000256" key="1">
    <source>
        <dbReference type="ARBA" id="ARBA00009913"/>
    </source>
</evidence>
<dbReference type="InterPro" id="IPR006119">
    <property type="entry name" value="Resolv_N"/>
</dbReference>
<dbReference type="InterPro" id="IPR036388">
    <property type="entry name" value="WH-like_DNA-bd_sf"/>
</dbReference>
<dbReference type="PANTHER" id="PTHR30461:SF26">
    <property type="entry name" value="RESOLVASE HOMOLOG YNEB"/>
    <property type="match status" value="1"/>
</dbReference>
<evidence type="ECO:0000313" key="5">
    <source>
        <dbReference type="Proteomes" id="UP000778970"/>
    </source>
</evidence>
<reference evidence="4" key="2">
    <citation type="journal article" date="2020" name="Microorganisms">
        <title>Osmotic Adaptation and Compatible Solute Biosynthesis of Phototrophic Bacteria as Revealed from Genome Analyses.</title>
        <authorList>
            <person name="Imhoff J.F."/>
            <person name="Rahn T."/>
            <person name="Kunzel S."/>
            <person name="Keller A."/>
            <person name="Neulinger S.C."/>
        </authorList>
    </citation>
    <scope>NUCLEOTIDE SEQUENCE</scope>
    <source>
        <strain evidence="4">DSM 9154</strain>
    </source>
</reference>
<reference evidence="4" key="1">
    <citation type="submission" date="2017-08" db="EMBL/GenBank/DDBJ databases">
        <authorList>
            <person name="Imhoff J.F."/>
            <person name="Rahn T."/>
            <person name="Kuenzel S."/>
            <person name="Neulinger S.C."/>
        </authorList>
    </citation>
    <scope>NUCLEOTIDE SEQUENCE</scope>
    <source>
        <strain evidence="4">DSM 9154</strain>
    </source>
</reference>
<dbReference type="SUPFAM" id="SSF53041">
    <property type="entry name" value="Resolvase-like"/>
    <property type="match status" value="1"/>
</dbReference>
<gene>
    <name evidence="4" type="ORF">CKO21_00090</name>
</gene>
<name>A0A934QDY1_9PROT</name>
<proteinExistence type="inferred from homology"/>
<evidence type="ECO:0000256" key="2">
    <source>
        <dbReference type="SAM" id="MobiDB-lite"/>
    </source>
</evidence>
<keyword evidence="5" id="KW-1185">Reference proteome</keyword>
<feature type="compositionally biased region" description="Basic and acidic residues" evidence="2">
    <location>
        <begin position="128"/>
        <end position="140"/>
    </location>
</feature>
<feature type="region of interest" description="Disordered" evidence="2">
    <location>
        <begin position="1"/>
        <end position="20"/>
    </location>
</feature>
<feature type="domain" description="Resolvase/invertase-type recombinase catalytic" evidence="3">
    <location>
        <begin position="1"/>
        <end position="137"/>
    </location>
</feature>
<dbReference type="Gene3D" id="1.10.10.10">
    <property type="entry name" value="Winged helix-like DNA-binding domain superfamily/Winged helix DNA-binding domain"/>
    <property type="match status" value="1"/>
</dbReference>
<organism evidence="4 5">
    <name type="scientific">Rhodovibrio salinarum</name>
    <dbReference type="NCBI Taxonomy" id="1087"/>
    <lineage>
        <taxon>Bacteria</taxon>
        <taxon>Pseudomonadati</taxon>
        <taxon>Pseudomonadota</taxon>
        <taxon>Alphaproteobacteria</taxon>
        <taxon>Rhodospirillales</taxon>
        <taxon>Rhodovibrionaceae</taxon>
        <taxon>Rhodovibrio</taxon>
    </lineage>
</organism>
<dbReference type="PANTHER" id="PTHR30461">
    <property type="entry name" value="DNA-INVERTASE FROM LAMBDOID PROPHAGE"/>
    <property type="match status" value="1"/>
</dbReference>
<dbReference type="SMART" id="SM00857">
    <property type="entry name" value="Resolvase"/>
    <property type="match status" value="1"/>
</dbReference>
<dbReference type="EMBL" id="NRRE01000004">
    <property type="protein sequence ID" value="MBK1695648.1"/>
    <property type="molecule type" value="Genomic_DNA"/>
</dbReference>
<evidence type="ECO:0000313" key="4">
    <source>
        <dbReference type="EMBL" id="MBK1695648.1"/>
    </source>
</evidence>
<dbReference type="Gene3D" id="3.40.50.1390">
    <property type="entry name" value="Resolvase, N-terminal catalytic domain"/>
    <property type="match status" value="1"/>
</dbReference>
<dbReference type="GO" id="GO:0003677">
    <property type="term" value="F:DNA binding"/>
    <property type="evidence" value="ECO:0007669"/>
    <property type="project" value="InterPro"/>
</dbReference>
<dbReference type="Pfam" id="PF13384">
    <property type="entry name" value="HTH_23"/>
    <property type="match status" value="1"/>
</dbReference>
<comment type="similarity">
    <text evidence="1">Belongs to the site-specific recombinase resolvase family.</text>
</comment>
<feature type="region of interest" description="Disordered" evidence="2">
    <location>
        <begin position="128"/>
        <end position="151"/>
    </location>
</feature>
<dbReference type="CDD" id="cd03768">
    <property type="entry name" value="SR_ResInv"/>
    <property type="match status" value="1"/>
</dbReference>
<dbReference type="GO" id="GO:0000150">
    <property type="term" value="F:DNA strand exchange activity"/>
    <property type="evidence" value="ECO:0007669"/>
    <property type="project" value="InterPro"/>
</dbReference>
<accession>A0A934QDY1</accession>